<reference evidence="1" key="1">
    <citation type="submission" date="2019-11" db="EMBL/GenBank/DDBJ databases">
        <authorList>
            <person name="Feng L."/>
        </authorList>
    </citation>
    <scope>NUCLEOTIDE SEQUENCE</scope>
    <source>
        <strain evidence="1">CAmalonaticusLFYP1</strain>
    </source>
</reference>
<dbReference type="EMBL" id="CACRTI010000004">
    <property type="protein sequence ID" value="VYT30849.1"/>
    <property type="molecule type" value="Genomic_DNA"/>
</dbReference>
<name>A0A6N2VK65_CITAM</name>
<evidence type="ECO:0000313" key="1">
    <source>
        <dbReference type="EMBL" id="VYT30849.1"/>
    </source>
</evidence>
<protein>
    <submittedName>
        <fullName evidence="1">Uncharacterized protein</fullName>
    </submittedName>
</protein>
<accession>A0A6N2VK65</accession>
<proteinExistence type="predicted"/>
<organism evidence="1">
    <name type="scientific">Citrobacter amalonaticus</name>
    <dbReference type="NCBI Taxonomy" id="35703"/>
    <lineage>
        <taxon>Bacteria</taxon>
        <taxon>Pseudomonadati</taxon>
        <taxon>Pseudomonadota</taxon>
        <taxon>Gammaproteobacteria</taxon>
        <taxon>Enterobacterales</taxon>
        <taxon>Enterobacteriaceae</taxon>
        <taxon>Citrobacter</taxon>
    </lineage>
</organism>
<gene>
    <name evidence="1" type="ORF">CALFYP1_03804</name>
</gene>
<sequence length="169" mass="18606">MRQCKCPNRIQSSRWRSRWSLRTCCSRCTFVSFVSFVSFCTGCTHRSLWTDVAFISLVTLRTGCTHRSLWTDVAFISLVTLRTGCTHRSLWTDAAAAFALALAKRADCSDCVVFMLTSAASRLTSSTMASNRFSASGRTSFSVTVPRKSFRVPATESSHTSMSPADDGG</sequence>
<dbReference type="AlphaFoldDB" id="A0A6N2VK65"/>